<feature type="region of interest" description="Disordered" evidence="3">
    <location>
        <begin position="511"/>
        <end position="546"/>
    </location>
</feature>
<dbReference type="PANTHER" id="PTHR13326">
    <property type="entry name" value="TRNA PSEUDOURIDINE SYNTHASE D"/>
    <property type="match status" value="1"/>
</dbReference>
<evidence type="ECO:0000259" key="4">
    <source>
        <dbReference type="PROSITE" id="PS50984"/>
    </source>
</evidence>
<feature type="region of interest" description="Disordered" evidence="3">
    <location>
        <begin position="636"/>
        <end position="729"/>
    </location>
</feature>
<comment type="similarity">
    <text evidence="1">Belongs to the pseudouridine synthase TruD family.</text>
</comment>
<feature type="compositionally biased region" description="Basic residues" evidence="3">
    <location>
        <begin position="196"/>
        <end position="208"/>
    </location>
</feature>
<feature type="region of interest" description="Disordered" evidence="3">
    <location>
        <begin position="60"/>
        <end position="113"/>
    </location>
</feature>
<dbReference type="Proteomes" id="UP000813444">
    <property type="component" value="Unassembled WGS sequence"/>
</dbReference>
<gene>
    <name evidence="5" type="ORF">B0I35DRAFT_18739</name>
</gene>
<name>A0A8K0T5I1_9HYPO</name>
<dbReference type="Pfam" id="PF01142">
    <property type="entry name" value="TruD"/>
    <property type="match status" value="1"/>
</dbReference>
<feature type="compositionally biased region" description="Low complexity" evidence="3">
    <location>
        <begin position="527"/>
        <end position="536"/>
    </location>
</feature>
<sequence length="766" mass="84807">MAEQPHYSVRGSGSRMRSLGITQHVTPLASPWTGELRVRFTDFLVNEIAKDGSVVHLRTIGAGEQKPGDQETKPAVEASEGTQGGQTQTQEEQEPVNDATAEKPAQDEPSMDVSPKDVAILEGLVGQKFTQELVQMFNSANAGPVGRKVTITSEPIEDRSKRGPIHQEIRRIFRSKIDTNTDASGALLASLQPSRRNNHNKQRGRGGGRGRDEEKPAGEYLHFTLFKDNKDTMEAVNQLARLLKVKPQVISYAGTKDRRASTAQRCSVRYMRPRSLASANSKLWGVVTGDYEYKSESMYLGQLLGNEFTITIKKCQVASEPSLPVDQRLDKIRATVEPALAHMAQHGWINYFGHQRFGTHQIGTHEIGKLILGGKFKEAVHSLLSYNPEIADKAERGEIPSDATGRDDYARNHACMLFMTGKDIEKAAKIIPRRFAAEACVLRQLTRQGRQSMNDHIGAIIHITRGLRSMYLHAYQSLVWNHAASKRWELYGGKVVKGDLIIIDSADAQQAAKETDQDGQEIITPSDGNNNRNNNDGGEDDDEDAPLRARPLTEEEAASGRHTIYDVVLPVPGYEVLYPDNEIGAFYTSFMGREENGGLDPHNMRRIHREFSLPGRYRKLMNRFLAPPSAEVKAYADDTEQMHPTDLDLVRASIRERKETRKRARAGSSAAEREDDPSKKKPKAAAEEEDKDQEMGEGLPADEEVADAPPLPEANEEAPPVQTKPEKPMDKVAVVVKFQLGKSAYATVALRELMGDPPEDAEAGGA</sequence>
<proteinExistence type="inferred from homology"/>
<feature type="region of interest" description="Disordered" evidence="3">
    <location>
        <begin position="188"/>
        <end position="215"/>
    </location>
</feature>
<organism evidence="5 6">
    <name type="scientific">Stachybotrys elegans</name>
    <dbReference type="NCBI Taxonomy" id="80388"/>
    <lineage>
        <taxon>Eukaryota</taxon>
        <taxon>Fungi</taxon>
        <taxon>Dikarya</taxon>
        <taxon>Ascomycota</taxon>
        <taxon>Pezizomycotina</taxon>
        <taxon>Sordariomycetes</taxon>
        <taxon>Hypocreomycetidae</taxon>
        <taxon>Hypocreales</taxon>
        <taxon>Stachybotryaceae</taxon>
        <taxon>Stachybotrys</taxon>
    </lineage>
</organism>
<evidence type="ECO:0000256" key="1">
    <source>
        <dbReference type="ARBA" id="ARBA00007953"/>
    </source>
</evidence>
<dbReference type="CDD" id="cd02576">
    <property type="entry name" value="PseudoU_synth_ScPUS7"/>
    <property type="match status" value="1"/>
</dbReference>
<evidence type="ECO:0000256" key="2">
    <source>
        <dbReference type="ARBA" id="ARBA00023235"/>
    </source>
</evidence>
<dbReference type="NCBIfam" id="TIGR00094">
    <property type="entry name" value="tRNA_TruD_broad"/>
    <property type="match status" value="1"/>
</dbReference>
<dbReference type="PIRSF" id="PIRSF037016">
    <property type="entry name" value="Pseudouridin_synth_euk_prd"/>
    <property type="match status" value="1"/>
</dbReference>
<dbReference type="PROSITE" id="PS50984">
    <property type="entry name" value="TRUD"/>
    <property type="match status" value="1"/>
</dbReference>
<dbReference type="InterPro" id="IPR011760">
    <property type="entry name" value="PsdUridine_synth_TruD_insert"/>
</dbReference>
<evidence type="ECO:0000313" key="5">
    <source>
        <dbReference type="EMBL" id="KAH7328457.1"/>
    </source>
</evidence>
<dbReference type="InterPro" id="IPR020103">
    <property type="entry name" value="PsdUridine_synth_cat_dom_sf"/>
</dbReference>
<dbReference type="AlphaFoldDB" id="A0A8K0T5I1"/>
<dbReference type="OrthoDB" id="447290at2759"/>
<feature type="compositionally biased region" description="Basic and acidic residues" evidence="3">
    <location>
        <begin position="636"/>
        <end position="659"/>
    </location>
</feature>
<comment type="caution">
    <text evidence="5">The sequence shown here is derived from an EMBL/GenBank/DDBJ whole genome shotgun (WGS) entry which is preliminary data.</text>
</comment>
<dbReference type="EMBL" id="JAGPNK010000001">
    <property type="protein sequence ID" value="KAH7328457.1"/>
    <property type="molecule type" value="Genomic_DNA"/>
</dbReference>
<protein>
    <submittedName>
        <fullName evidence="5">Pseudouridine synthase</fullName>
    </submittedName>
</protein>
<dbReference type="InterPro" id="IPR001656">
    <property type="entry name" value="PsdUridine_synth_TruD"/>
</dbReference>
<reference evidence="5" key="1">
    <citation type="journal article" date="2021" name="Nat. Commun.">
        <title>Genetic determinants of endophytism in the Arabidopsis root mycobiome.</title>
        <authorList>
            <person name="Mesny F."/>
            <person name="Miyauchi S."/>
            <person name="Thiergart T."/>
            <person name="Pickel B."/>
            <person name="Atanasova L."/>
            <person name="Karlsson M."/>
            <person name="Huettel B."/>
            <person name="Barry K.W."/>
            <person name="Haridas S."/>
            <person name="Chen C."/>
            <person name="Bauer D."/>
            <person name="Andreopoulos W."/>
            <person name="Pangilinan J."/>
            <person name="LaButti K."/>
            <person name="Riley R."/>
            <person name="Lipzen A."/>
            <person name="Clum A."/>
            <person name="Drula E."/>
            <person name="Henrissat B."/>
            <person name="Kohler A."/>
            <person name="Grigoriev I.V."/>
            <person name="Martin F.M."/>
            <person name="Hacquard S."/>
        </authorList>
    </citation>
    <scope>NUCLEOTIDE SEQUENCE</scope>
    <source>
        <strain evidence="5">MPI-CAGE-CH-0235</strain>
    </source>
</reference>
<dbReference type="GO" id="GO:0009982">
    <property type="term" value="F:pseudouridine synthase activity"/>
    <property type="evidence" value="ECO:0007669"/>
    <property type="project" value="InterPro"/>
</dbReference>
<dbReference type="InterPro" id="IPR042214">
    <property type="entry name" value="TruD_catalytic"/>
</dbReference>
<feature type="domain" description="TRUD" evidence="4">
    <location>
        <begin position="347"/>
        <end position="623"/>
    </location>
</feature>
<dbReference type="GO" id="GO:0003723">
    <property type="term" value="F:RNA binding"/>
    <property type="evidence" value="ECO:0007669"/>
    <property type="project" value="InterPro"/>
</dbReference>
<evidence type="ECO:0000313" key="6">
    <source>
        <dbReference type="Proteomes" id="UP000813444"/>
    </source>
</evidence>
<keyword evidence="2" id="KW-0413">Isomerase</keyword>
<dbReference type="PANTHER" id="PTHR13326:SF21">
    <property type="entry name" value="PSEUDOURIDYLATE SYNTHASE PUS7L"/>
    <property type="match status" value="1"/>
</dbReference>
<keyword evidence="6" id="KW-1185">Reference proteome</keyword>
<evidence type="ECO:0000256" key="3">
    <source>
        <dbReference type="SAM" id="MobiDB-lite"/>
    </source>
</evidence>
<dbReference type="Gene3D" id="3.30.2350.20">
    <property type="entry name" value="TruD, catalytic domain"/>
    <property type="match status" value="2"/>
</dbReference>
<dbReference type="GO" id="GO:0001522">
    <property type="term" value="P:pseudouridine synthesis"/>
    <property type="evidence" value="ECO:0007669"/>
    <property type="project" value="InterPro"/>
</dbReference>
<accession>A0A8K0T5I1</accession>
<dbReference type="SUPFAM" id="SSF55120">
    <property type="entry name" value="Pseudouridine synthase"/>
    <property type="match status" value="1"/>
</dbReference>
<dbReference type="GO" id="GO:0005634">
    <property type="term" value="C:nucleus"/>
    <property type="evidence" value="ECO:0007669"/>
    <property type="project" value="TreeGrafter"/>
</dbReference>